<reference evidence="8 9" key="1">
    <citation type="submission" date="2020-07" db="EMBL/GenBank/DDBJ databases">
        <authorList>
            <person name="Sun Q."/>
        </authorList>
    </citation>
    <scope>NUCLEOTIDE SEQUENCE [LARGE SCALE GENOMIC DNA]</scope>
    <source>
        <strain evidence="8 9">CGMCC 1.13654</strain>
    </source>
</reference>
<feature type="region of interest" description="Disordered" evidence="6">
    <location>
        <begin position="362"/>
        <end position="401"/>
    </location>
</feature>
<feature type="transmembrane region" description="Helical" evidence="7">
    <location>
        <begin position="75"/>
        <end position="95"/>
    </location>
</feature>
<keyword evidence="4 7" id="KW-1133">Transmembrane helix</keyword>
<keyword evidence="3 7" id="KW-0812">Transmembrane</keyword>
<dbReference type="AlphaFoldDB" id="A0A838KZB7"/>
<dbReference type="RefSeq" id="WP_160364714.1">
    <property type="nucleotide sequence ID" value="NZ_JACEIB010000001.1"/>
</dbReference>
<sequence>MPCPALTTGSQFLSGMMSHIDCQSRGLGAYGYGALADRSSAAFAVTTALLAVFIALHGIRLLFDGHDYPQRLVNDIVKIGIVLTLATSWPAWRIIGYDLVLDGPLEVAQSVGIASGTTPTARYDQLQALDDNLVVMTAYGTGRLAGGGVQQGDEPGDSFQGIALADQFALGWGRSAFLIGSIVPFGISRLGAGLLLALTPLVAGLYLFGATIGLFTGWVRGLAFCAVGSFTQYLMQAIEVGLIMPWAQDVIAGREGGALTPSAPTELLVMTMSFTIINLGLLFVCAKVAFFPGAKLASLFHREGSPVATEQSERRPIAGRAQPVPASRAQLVAESVSTSMRQEAVTTRRHLIGGAMAGGMTGSISPGAARGNDRASNGQSGLNAKRTVGRRLASTQRRDLR</sequence>
<dbReference type="Pfam" id="PF04610">
    <property type="entry name" value="TrbL"/>
    <property type="match status" value="1"/>
</dbReference>
<comment type="caution">
    <text evidence="8">The sequence shown here is derived from an EMBL/GenBank/DDBJ whole genome shotgun (WGS) entry which is preliminary data.</text>
</comment>
<comment type="similarity">
    <text evidence="2">Belongs to the TrbL/VirB6 family.</text>
</comment>
<comment type="subcellular location">
    <subcellularLocation>
        <location evidence="1">Membrane</location>
        <topology evidence="1">Multi-pass membrane protein</topology>
    </subcellularLocation>
</comment>
<evidence type="ECO:0000256" key="5">
    <source>
        <dbReference type="ARBA" id="ARBA00023136"/>
    </source>
</evidence>
<keyword evidence="5 7" id="KW-0472">Membrane</keyword>
<evidence type="ECO:0000313" key="8">
    <source>
        <dbReference type="EMBL" id="MBA2932603.1"/>
    </source>
</evidence>
<dbReference type="Proteomes" id="UP000570166">
    <property type="component" value="Unassembled WGS sequence"/>
</dbReference>
<evidence type="ECO:0000256" key="4">
    <source>
        <dbReference type="ARBA" id="ARBA00022989"/>
    </source>
</evidence>
<accession>A0A838KZB7</accession>
<feature type="transmembrane region" description="Helical" evidence="7">
    <location>
        <begin position="41"/>
        <end position="63"/>
    </location>
</feature>
<evidence type="ECO:0000256" key="3">
    <source>
        <dbReference type="ARBA" id="ARBA00022692"/>
    </source>
</evidence>
<evidence type="ECO:0000256" key="7">
    <source>
        <dbReference type="SAM" id="Phobius"/>
    </source>
</evidence>
<dbReference type="EMBL" id="JACEIB010000001">
    <property type="protein sequence ID" value="MBA2932603.1"/>
    <property type="molecule type" value="Genomic_DNA"/>
</dbReference>
<organism evidence="8 9">
    <name type="scientific">Sphingomonas chungangi</name>
    <dbReference type="NCBI Taxonomy" id="2683589"/>
    <lineage>
        <taxon>Bacteria</taxon>
        <taxon>Pseudomonadati</taxon>
        <taxon>Pseudomonadota</taxon>
        <taxon>Alphaproteobacteria</taxon>
        <taxon>Sphingomonadales</taxon>
        <taxon>Sphingomonadaceae</taxon>
        <taxon>Sphingomonas</taxon>
    </lineage>
</organism>
<evidence type="ECO:0000256" key="2">
    <source>
        <dbReference type="ARBA" id="ARBA00007802"/>
    </source>
</evidence>
<proteinExistence type="inferred from homology"/>
<keyword evidence="9" id="KW-1185">Reference proteome</keyword>
<name>A0A838KZB7_9SPHN</name>
<evidence type="ECO:0000256" key="6">
    <source>
        <dbReference type="SAM" id="MobiDB-lite"/>
    </source>
</evidence>
<gene>
    <name evidence="8" type="ORF">HZF05_00715</name>
</gene>
<dbReference type="GO" id="GO:0030255">
    <property type="term" value="P:protein secretion by the type IV secretion system"/>
    <property type="evidence" value="ECO:0007669"/>
    <property type="project" value="InterPro"/>
</dbReference>
<feature type="transmembrane region" description="Helical" evidence="7">
    <location>
        <begin position="267"/>
        <end position="290"/>
    </location>
</feature>
<evidence type="ECO:0000256" key="1">
    <source>
        <dbReference type="ARBA" id="ARBA00004141"/>
    </source>
</evidence>
<evidence type="ECO:0000313" key="9">
    <source>
        <dbReference type="Proteomes" id="UP000570166"/>
    </source>
</evidence>
<feature type="region of interest" description="Disordered" evidence="6">
    <location>
        <begin position="305"/>
        <end position="324"/>
    </location>
</feature>
<dbReference type="GO" id="GO:0016020">
    <property type="term" value="C:membrane"/>
    <property type="evidence" value="ECO:0007669"/>
    <property type="project" value="UniProtKB-SubCell"/>
</dbReference>
<protein>
    <submittedName>
        <fullName evidence="8">Type IV secretion system protein</fullName>
    </submittedName>
</protein>
<dbReference type="InterPro" id="IPR007688">
    <property type="entry name" value="Conjugal_tfr_TrbL/VirB6"/>
</dbReference>